<dbReference type="Pfam" id="PF00440">
    <property type="entry name" value="TetR_N"/>
    <property type="match status" value="1"/>
</dbReference>
<evidence type="ECO:0000313" key="4">
    <source>
        <dbReference type="EMBL" id="MBC5994854.1"/>
    </source>
</evidence>
<evidence type="ECO:0000256" key="2">
    <source>
        <dbReference type="PROSITE-ProRule" id="PRU00335"/>
    </source>
</evidence>
<dbReference type="InterPro" id="IPR001647">
    <property type="entry name" value="HTH_TetR"/>
</dbReference>
<dbReference type="InterPro" id="IPR050624">
    <property type="entry name" value="HTH-type_Tx_Regulator"/>
</dbReference>
<dbReference type="EMBL" id="JACRVF010000007">
    <property type="protein sequence ID" value="MBC5994854.1"/>
    <property type="molecule type" value="Genomic_DNA"/>
</dbReference>
<protein>
    <submittedName>
        <fullName evidence="4">TetR/AcrR family transcriptional regulator</fullName>
    </submittedName>
</protein>
<accession>A0A923SKE6</accession>
<name>A0A923SKE6_9BACT</name>
<keyword evidence="5" id="KW-1185">Reference proteome</keyword>
<feature type="domain" description="HTH tetR-type" evidence="3">
    <location>
        <begin position="7"/>
        <end position="67"/>
    </location>
</feature>
<dbReference type="PANTHER" id="PTHR43479">
    <property type="entry name" value="ACREF/ENVCD OPERON REPRESSOR-RELATED"/>
    <property type="match status" value="1"/>
</dbReference>
<dbReference type="SUPFAM" id="SSF48498">
    <property type="entry name" value="Tetracyclin repressor-like, C-terminal domain"/>
    <property type="match status" value="1"/>
</dbReference>
<gene>
    <name evidence="4" type="ORF">H8S84_18560</name>
</gene>
<dbReference type="InterPro" id="IPR009057">
    <property type="entry name" value="Homeodomain-like_sf"/>
</dbReference>
<organism evidence="4 5">
    <name type="scientific">Pontibacter cellulosilyticus</name>
    <dbReference type="NCBI Taxonomy" id="1720253"/>
    <lineage>
        <taxon>Bacteria</taxon>
        <taxon>Pseudomonadati</taxon>
        <taxon>Bacteroidota</taxon>
        <taxon>Cytophagia</taxon>
        <taxon>Cytophagales</taxon>
        <taxon>Hymenobacteraceae</taxon>
        <taxon>Pontibacter</taxon>
    </lineage>
</organism>
<dbReference type="AlphaFoldDB" id="A0A923SKE6"/>
<dbReference type="GO" id="GO:0003677">
    <property type="term" value="F:DNA binding"/>
    <property type="evidence" value="ECO:0007669"/>
    <property type="project" value="UniProtKB-UniRule"/>
</dbReference>
<dbReference type="PROSITE" id="PS50977">
    <property type="entry name" value="HTH_TETR_2"/>
    <property type="match status" value="1"/>
</dbReference>
<dbReference type="Gene3D" id="1.10.10.60">
    <property type="entry name" value="Homeodomain-like"/>
    <property type="match status" value="1"/>
</dbReference>
<dbReference type="PANTHER" id="PTHR43479:SF11">
    <property type="entry name" value="ACREF_ENVCD OPERON REPRESSOR-RELATED"/>
    <property type="match status" value="1"/>
</dbReference>
<dbReference type="SUPFAM" id="SSF46689">
    <property type="entry name" value="Homeodomain-like"/>
    <property type="match status" value="1"/>
</dbReference>
<reference evidence="4" key="1">
    <citation type="submission" date="2020-08" db="EMBL/GenBank/DDBJ databases">
        <title>Pontibacter sp. SD6 16S ribosomal RNA gene Genome sequencing and assembly.</title>
        <authorList>
            <person name="Kang M."/>
        </authorList>
    </citation>
    <scope>NUCLEOTIDE SEQUENCE</scope>
    <source>
        <strain evidence="4">SD6</strain>
    </source>
</reference>
<dbReference type="Proteomes" id="UP000603640">
    <property type="component" value="Unassembled WGS sequence"/>
</dbReference>
<comment type="caution">
    <text evidence="4">The sequence shown here is derived from an EMBL/GenBank/DDBJ whole genome shotgun (WGS) entry which is preliminary data.</text>
</comment>
<keyword evidence="1 2" id="KW-0238">DNA-binding</keyword>
<evidence type="ECO:0000313" key="5">
    <source>
        <dbReference type="Proteomes" id="UP000603640"/>
    </source>
</evidence>
<dbReference type="Gene3D" id="1.10.357.10">
    <property type="entry name" value="Tetracycline Repressor, domain 2"/>
    <property type="match status" value="1"/>
</dbReference>
<feature type="DNA-binding region" description="H-T-H motif" evidence="2">
    <location>
        <begin position="30"/>
        <end position="49"/>
    </location>
</feature>
<evidence type="ECO:0000259" key="3">
    <source>
        <dbReference type="PROSITE" id="PS50977"/>
    </source>
</evidence>
<dbReference type="InterPro" id="IPR036271">
    <property type="entry name" value="Tet_transcr_reg_TetR-rel_C_sf"/>
</dbReference>
<dbReference type="PRINTS" id="PR00455">
    <property type="entry name" value="HTHTETR"/>
</dbReference>
<dbReference type="RefSeq" id="WP_187068888.1">
    <property type="nucleotide sequence ID" value="NZ_JACRVF010000007.1"/>
</dbReference>
<proteinExistence type="predicted"/>
<sequence>METTENLETKLKITQAAFELFCQRGIKSVSMDDIAQHLSMSKKTIYKWFDNKDQIVYYSCKTFLQTMEDDCECSMQGAGNAIEELWGLMEMTKRVVARVHPSIFHDVQKYHGDSWQLWLAHKYEFILEKVKLNILRGVAEGLYRGDLDVEIIARMRLGMIEMAYDNKLFPPHEFNIQKVQVDMLEHYMLGMATLRGHKMINEFKHRIEEE</sequence>
<evidence type="ECO:0000256" key="1">
    <source>
        <dbReference type="ARBA" id="ARBA00023125"/>
    </source>
</evidence>